<evidence type="ECO:0000259" key="1">
    <source>
        <dbReference type="Pfam" id="PF02625"/>
    </source>
</evidence>
<feature type="domain" description="XdhC- CoxI" evidence="1">
    <location>
        <begin position="14"/>
        <end position="68"/>
    </location>
</feature>
<dbReference type="Pfam" id="PF02625">
    <property type="entry name" value="XdhC_CoxI"/>
    <property type="match status" value="1"/>
</dbReference>
<dbReference type="PANTHER" id="PTHR30388:SF4">
    <property type="entry name" value="MOLYBDENUM COFACTOR INSERTION CHAPERONE PAOD"/>
    <property type="match status" value="1"/>
</dbReference>
<sequence length="326" mass="34817">MSPQLAVFEDLRSWLSTGHRAVLLTLIHAWPSSSRPCGALCAIREDGRLSGSVSGGLIEDELIDLVRAGTYWNRPPRLLRYTSDSDDPSVSRLPAGAHLTLALEPAPQLDDAVAVTDALRARRVVARELDLQTGLVRHRLLHATASGAINAGPDTVRTVLQPSWRVWPVGKTPGAQIVRRLARFVNFEVVDADADLLAVAAGSASQADNGWNGTMVDAEQIELADLDPLTIALVFDDVPQRLKAVLSDAVTAAQARSCVQVQPESMSGATLSTEGASRVFVSPGRTPEEIAVMAVAALIELRAAPRAQSDGRRVPDAAWLEAEPVV</sequence>
<gene>
    <name evidence="2" type="ORF">LMG31841_00326</name>
</gene>
<accession>A0A9N8RS99</accession>
<keyword evidence="3" id="KW-1185">Reference proteome</keyword>
<evidence type="ECO:0000313" key="3">
    <source>
        <dbReference type="Proteomes" id="UP000789704"/>
    </source>
</evidence>
<evidence type="ECO:0000313" key="2">
    <source>
        <dbReference type="EMBL" id="CAG4887056.1"/>
    </source>
</evidence>
<reference evidence="2" key="1">
    <citation type="submission" date="2021-04" db="EMBL/GenBank/DDBJ databases">
        <authorList>
            <person name="Vanwijnsberghe S."/>
        </authorList>
    </citation>
    <scope>NUCLEOTIDE SEQUENCE</scope>
    <source>
        <strain evidence="2">LMG 31841</strain>
    </source>
</reference>
<organism evidence="2 3">
    <name type="scientific">Paraburkholderia saeva</name>
    <dbReference type="NCBI Taxonomy" id="2777537"/>
    <lineage>
        <taxon>Bacteria</taxon>
        <taxon>Pseudomonadati</taxon>
        <taxon>Pseudomonadota</taxon>
        <taxon>Betaproteobacteria</taxon>
        <taxon>Burkholderiales</taxon>
        <taxon>Burkholderiaceae</taxon>
        <taxon>Paraburkholderia</taxon>
    </lineage>
</organism>
<dbReference type="RefSeq" id="WP_267478890.1">
    <property type="nucleotide sequence ID" value="NZ_CAJQYZ010000001.1"/>
</dbReference>
<dbReference type="PANTHER" id="PTHR30388">
    <property type="entry name" value="ALDEHYDE OXIDOREDUCTASE MOLYBDENUM COFACTOR ASSEMBLY PROTEIN"/>
    <property type="match status" value="1"/>
</dbReference>
<name>A0A9N8RS99_9BURK</name>
<protein>
    <recommendedName>
        <fullName evidence="1">XdhC- CoxI domain-containing protein</fullName>
    </recommendedName>
</protein>
<comment type="caution">
    <text evidence="2">The sequence shown here is derived from an EMBL/GenBank/DDBJ whole genome shotgun (WGS) entry which is preliminary data.</text>
</comment>
<dbReference type="Proteomes" id="UP000789704">
    <property type="component" value="Unassembled WGS sequence"/>
</dbReference>
<dbReference type="InterPro" id="IPR003777">
    <property type="entry name" value="XdhC_CoxI"/>
</dbReference>
<proteinExistence type="predicted"/>
<dbReference type="EMBL" id="CAJQZC010000001">
    <property type="protein sequence ID" value="CAG4887056.1"/>
    <property type="molecule type" value="Genomic_DNA"/>
</dbReference>
<dbReference type="InterPro" id="IPR052698">
    <property type="entry name" value="MoCofactor_Util/Proc"/>
</dbReference>
<dbReference type="AlphaFoldDB" id="A0A9N8RS99"/>